<dbReference type="Proteomes" id="UP000215158">
    <property type="component" value="Plasmid pBN1"/>
</dbReference>
<geneLocation type="plasmid" evidence="8 9">
    <name>pBN1</name>
</geneLocation>
<dbReference type="KEGG" id="parb:CJU94_35740"/>
<dbReference type="EMBL" id="CP022991">
    <property type="protein sequence ID" value="ASW03512.1"/>
    <property type="molecule type" value="Genomic_DNA"/>
</dbReference>
<keyword evidence="4 6" id="KW-0663">Pyridoxal phosphate</keyword>
<dbReference type="InterPro" id="IPR015424">
    <property type="entry name" value="PyrdxlP-dep_Trfase"/>
</dbReference>
<protein>
    <recommendedName>
        <fullName evidence="7">Aminotransferase class I/classII large domain-containing protein</fullName>
    </recommendedName>
</protein>
<evidence type="ECO:0000259" key="7">
    <source>
        <dbReference type="Pfam" id="PF00155"/>
    </source>
</evidence>
<dbReference type="InterPro" id="IPR001917">
    <property type="entry name" value="Aminotrans_II_pyridoxalP_BS"/>
</dbReference>
<dbReference type="AlphaFoldDB" id="A0A248VYA7"/>
<accession>A0A248VYA7</accession>
<evidence type="ECO:0000256" key="6">
    <source>
        <dbReference type="RuleBase" id="RU003693"/>
    </source>
</evidence>
<proteinExistence type="inferred from homology"/>
<evidence type="ECO:0000256" key="4">
    <source>
        <dbReference type="ARBA" id="ARBA00022898"/>
    </source>
</evidence>
<evidence type="ECO:0000256" key="1">
    <source>
        <dbReference type="ARBA" id="ARBA00001933"/>
    </source>
</evidence>
<keyword evidence="5" id="KW-0012">Acyltransferase</keyword>
<evidence type="ECO:0000313" key="9">
    <source>
        <dbReference type="Proteomes" id="UP000215158"/>
    </source>
</evidence>
<feature type="domain" description="Aminotransferase class I/classII large" evidence="7">
    <location>
        <begin position="64"/>
        <end position="405"/>
    </location>
</feature>
<keyword evidence="3" id="KW-0808">Transferase</keyword>
<name>A0A248VYA7_9BURK</name>
<dbReference type="PANTHER" id="PTHR13693">
    <property type="entry name" value="CLASS II AMINOTRANSFERASE/8-AMINO-7-OXONONANOATE SYNTHASE"/>
    <property type="match status" value="1"/>
</dbReference>
<dbReference type="PANTHER" id="PTHR13693:SF102">
    <property type="entry name" value="2-AMINO-3-KETOBUTYRATE COENZYME A LIGASE, MITOCHONDRIAL"/>
    <property type="match status" value="1"/>
</dbReference>
<dbReference type="Gene3D" id="3.90.1150.10">
    <property type="entry name" value="Aspartate Aminotransferase, domain 1"/>
    <property type="match status" value="1"/>
</dbReference>
<dbReference type="GO" id="GO:0030170">
    <property type="term" value="F:pyridoxal phosphate binding"/>
    <property type="evidence" value="ECO:0007669"/>
    <property type="project" value="InterPro"/>
</dbReference>
<organism evidence="8 9">
    <name type="scientific">Paraburkholderia aromaticivorans</name>
    <dbReference type="NCBI Taxonomy" id="2026199"/>
    <lineage>
        <taxon>Bacteria</taxon>
        <taxon>Pseudomonadati</taxon>
        <taxon>Pseudomonadota</taxon>
        <taxon>Betaproteobacteria</taxon>
        <taxon>Burkholderiales</taxon>
        <taxon>Burkholderiaceae</taxon>
        <taxon>Paraburkholderia</taxon>
    </lineage>
</organism>
<dbReference type="GO" id="GO:0008890">
    <property type="term" value="F:glycine C-acetyltransferase activity"/>
    <property type="evidence" value="ECO:0007669"/>
    <property type="project" value="TreeGrafter"/>
</dbReference>
<dbReference type="Pfam" id="PF00155">
    <property type="entry name" value="Aminotran_1_2"/>
    <property type="match status" value="1"/>
</dbReference>
<dbReference type="InterPro" id="IPR004839">
    <property type="entry name" value="Aminotransferase_I/II_large"/>
</dbReference>
<comment type="similarity">
    <text evidence="2 6">Belongs to the class-II pyridoxal-phosphate-dependent aminotransferase family.</text>
</comment>
<dbReference type="PROSITE" id="PS00599">
    <property type="entry name" value="AA_TRANSFER_CLASS_2"/>
    <property type="match status" value="1"/>
</dbReference>
<dbReference type="Gene3D" id="3.40.640.10">
    <property type="entry name" value="Type I PLP-dependent aspartate aminotransferase-like (Major domain)"/>
    <property type="match status" value="1"/>
</dbReference>
<gene>
    <name evidence="8" type="ORF">CJU94_35740</name>
</gene>
<dbReference type="InterPro" id="IPR015421">
    <property type="entry name" value="PyrdxlP-dep_Trfase_major"/>
</dbReference>
<evidence type="ECO:0000256" key="5">
    <source>
        <dbReference type="ARBA" id="ARBA00023315"/>
    </source>
</evidence>
<sequence>MIRRTRSRSITTGTIMLDEALRFRLDARQQALATRHATTRELAITSAQGGTVVARVSPGGRTHDYVNLCANNYLGLASDPRIVEAAIDAIARVGFGMASVRFISGTHELHWTLERRLAAFLGTEACALFPSAFDANGALFEALLSEGDTVVSDALNHASIIDGIRLCRAQCSRYANRDAATAAHALAAASDGGARLLVTDGVFSMDGTQAPLAALGAVCRQHRSLLVMDDSHGIGVIGATGRGTAEVQQQIAAVDLYVGTLGKALGGASGGFVAGPAVAVNTIRQFGRPYLFSNALMPAIAAASIRALDLIEQGEIDFARLTAMSTYLRRGLTQAGYDVMPGDHPIVPVMFGDAARSQAAACALADCGVLAQSFSYPVVPEGRARLRLQVSLALSDDDLESVLSAFRSIRR</sequence>
<dbReference type="InterPro" id="IPR050087">
    <property type="entry name" value="AON_synthase_class-II"/>
</dbReference>
<dbReference type="InterPro" id="IPR015422">
    <property type="entry name" value="PyrdxlP-dep_Trfase_small"/>
</dbReference>
<dbReference type="SUPFAM" id="SSF53383">
    <property type="entry name" value="PLP-dependent transferases"/>
    <property type="match status" value="1"/>
</dbReference>
<evidence type="ECO:0000256" key="2">
    <source>
        <dbReference type="ARBA" id="ARBA00008392"/>
    </source>
</evidence>
<evidence type="ECO:0000256" key="3">
    <source>
        <dbReference type="ARBA" id="ARBA00022679"/>
    </source>
</evidence>
<reference evidence="8 9" key="1">
    <citation type="submission" date="2017-08" db="EMBL/GenBank/DDBJ databases">
        <title>Identification and genetic characteristics of simultaneous BTEX- and naphthalene-degrading Paraburkholderia sp. BN5 isolated from petroleum-contaminated soil.</title>
        <authorList>
            <person name="Lee Y."/>
            <person name="Jeon C.O."/>
        </authorList>
    </citation>
    <scope>NUCLEOTIDE SEQUENCE [LARGE SCALE GENOMIC DNA]</scope>
    <source>
        <strain evidence="8 9">BN5</strain>
        <plasmid evidence="8 9">pBN1</plasmid>
    </source>
</reference>
<keyword evidence="8" id="KW-0614">Plasmid</keyword>
<dbReference type="GO" id="GO:0005829">
    <property type="term" value="C:cytosol"/>
    <property type="evidence" value="ECO:0007669"/>
    <property type="project" value="TreeGrafter"/>
</dbReference>
<comment type="cofactor">
    <cofactor evidence="1 6">
        <name>pyridoxal 5'-phosphate</name>
        <dbReference type="ChEBI" id="CHEBI:597326"/>
    </cofactor>
</comment>
<keyword evidence="9" id="KW-1185">Reference proteome</keyword>
<evidence type="ECO:0000313" key="8">
    <source>
        <dbReference type="EMBL" id="ASW03512.1"/>
    </source>
</evidence>